<feature type="transmembrane region" description="Helical" evidence="9">
    <location>
        <begin position="85"/>
        <end position="110"/>
    </location>
</feature>
<feature type="transmembrane region" description="Helical" evidence="9">
    <location>
        <begin position="56"/>
        <end position="73"/>
    </location>
</feature>
<keyword evidence="3" id="KW-0050">Antiport</keyword>
<keyword evidence="7" id="KW-0406">Ion transport</keyword>
<evidence type="ECO:0000256" key="9">
    <source>
        <dbReference type="SAM" id="Phobius"/>
    </source>
</evidence>
<keyword evidence="6 9" id="KW-1133">Transmembrane helix</keyword>
<evidence type="ECO:0000256" key="1">
    <source>
        <dbReference type="ARBA" id="ARBA00004651"/>
    </source>
</evidence>
<sequence>MTELMIISGLVLIICITSTKVLYKFGVPMLLIFIVLGMLFGSDGLVGIYFDNYELASKLSSLGLVFIMFYGGFGTNWNMAKPIAIPSILMSSLGVAITAGLTGLFCHLVIKTTLLEGLLIGAIVASTDAASVFAVLRAQKLNLKGSLASLLEVESGSNDPIAYMMTLIVLTMMKSSGELSLSTVVPMILMQIIFGLIVGFLFAKGTVYILRYSNFEVDVFYTIFVTAVAILSYSFSEFFGGNGYLSVYIAGIIIGNSKIPKKKSMFHFFDGISWIMQIALFFMLGLLSFPSRLPYITATSVSISVFMILIARPLATFIILSPFKFTIKEKLFISWVGLRGAASVVFAIFAVTYGVNIENDIFHIIFFIALFSVAIQGTLIPKVASLLDLVDTEYEGSVLRTFTDYTGEINTDLLEVNISNDSKWINKMIMDANIPEEILIVMIKRDNKILVPKGSTVIKGGDTLVLSGNNIKSLI</sequence>
<feature type="transmembrane region" description="Helical" evidence="9">
    <location>
        <begin position="30"/>
        <end position="50"/>
    </location>
</feature>
<dbReference type="Proteomes" id="UP000031189">
    <property type="component" value="Unassembled WGS sequence"/>
</dbReference>
<dbReference type="GO" id="GO:0015297">
    <property type="term" value="F:antiporter activity"/>
    <property type="evidence" value="ECO:0007669"/>
    <property type="project" value="UniProtKB-KW"/>
</dbReference>
<dbReference type="SUPFAM" id="SSF116726">
    <property type="entry name" value="TrkA C-terminal domain-like"/>
    <property type="match status" value="1"/>
</dbReference>
<evidence type="ECO:0000256" key="8">
    <source>
        <dbReference type="ARBA" id="ARBA00023136"/>
    </source>
</evidence>
<evidence type="ECO:0000259" key="10">
    <source>
        <dbReference type="PROSITE" id="PS51202"/>
    </source>
</evidence>
<dbReference type="EMBL" id="JWHR01000099">
    <property type="protein sequence ID" value="KHS56905.1"/>
    <property type="molecule type" value="Genomic_DNA"/>
</dbReference>
<accession>A0A0B3WQV1</accession>
<dbReference type="NCBIfam" id="NF003715">
    <property type="entry name" value="PRK05326.1-2"/>
    <property type="match status" value="1"/>
</dbReference>
<dbReference type="AlphaFoldDB" id="A0A0B3WQV1"/>
<evidence type="ECO:0000313" key="11">
    <source>
        <dbReference type="EMBL" id="KHS56905.1"/>
    </source>
</evidence>
<feature type="transmembrane region" description="Helical" evidence="9">
    <location>
        <begin position="361"/>
        <end position="380"/>
    </location>
</feature>
<dbReference type="GO" id="GO:0005886">
    <property type="term" value="C:plasma membrane"/>
    <property type="evidence" value="ECO:0007669"/>
    <property type="project" value="UniProtKB-SubCell"/>
</dbReference>
<feature type="transmembrane region" description="Helical" evidence="9">
    <location>
        <begin position="332"/>
        <end position="355"/>
    </location>
</feature>
<feature type="transmembrane region" description="Helical" evidence="9">
    <location>
        <begin position="271"/>
        <end position="289"/>
    </location>
</feature>
<evidence type="ECO:0000256" key="4">
    <source>
        <dbReference type="ARBA" id="ARBA00022475"/>
    </source>
</evidence>
<dbReference type="Pfam" id="PF00999">
    <property type="entry name" value="Na_H_Exchanger"/>
    <property type="match status" value="1"/>
</dbReference>
<keyword evidence="12" id="KW-1185">Reference proteome</keyword>
<proteinExistence type="predicted"/>
<feature type="transmembrane region" description="Helical" evidence="9">
    <location>
        <begin position="179"/>
        <end position="203"/>
    </location>
</feature>
<protein>
    <submittedName>
        <fullName evidence="11">Potassium transporter Trk</fullName>
    </submittedName>
</protein>
<evidence type="ECO:0000256" key="6">
    <source>
        <dbReference type="ARBA" id="ARBA00022989"/>
    </source>
</evidence>
<dbReference type="PANTHER" id="PTHR32507">
    <property type="entry name" value="NA(+)/H(+) ANTIPORTER 1"/>
    <property type="match status" value="1"/>
</dbReference>
<evidence type="ECO:0000256" key="5">
    <source>
        <dbReference type="ARBA" id="ARBA00022692"/>
    </source>
</evidence>
<comment type="subcellular location">
    <subcellularLocation>
        <location evidence="1">Cell membrane</location>
        <topology evidence="1">Multi-pass membrane protein</topology>
    </subcellularLocation>
</comment>
<dbReference type="OrthoDB" id="9810759at2"/>
<reference evidence="11 12" key="1">
    <citation type="submission" date="2014-12" db="EMBL/GenBank/DDBJ databases">
        <title>Draft genome sequence of Terrisporobacter sp. 08-306576, isolated from the blood culture of a bacteremia patient.</title>
        <authorList>
            <person name="Lund L.C."/>
            <person name="Sydenham T.V."/>
            <person name="Hogh S.V."/>
            <person name="Skov M.N."/>
            <person name="Kemp M."/>
            <person name="Justesen U.S."/>
        </authorList>
    </citation>
    <scope>NUCLEOTIDE SEQUENCE [LARGE SCALE GENOMIC DNA]</scope>
    <source>
        <strain evidence="11 12">08-306576</strain>
    </source>
</reference>
<dbReference type="NCBIfam" id="NF003716">
    <property type="entry name" value="PRK05326.1-3"/>
    <property type="match status" value="1"/>
</dbReference>
<keyword evidence="2" id="KW-0813">Transport</keyword>
<keyword evidence="5 9" id="KW-0812">Transmembrane</keyword>
<dbReference type="Gene3D" id="1.20.1530.20">
    <property type="match status" value="1"/>
</dbReference>
<dbReference type="GO" id="GO:1902600">
    <property type="term" value="P:proton transmembrane transport"/>
    <property type="evidence" value="ECO:0007669"/>
    <property type="project" value="InterPro"/>
</dbReference>
<feature type="transmembrane region" description="Helical" evidence="9">
    <location>
        <begin position="295"/>
        <end position="320"/>
    </location>
</feature>
<evidence type="ECO:0000313" key="12">
    <source>
        <dbReference type="Proteomes" id="UP000031189"/>
    </source>
</evidence>
<dbReference type="PANTHER" id="PTHR32507:SF7">
    <property type="entry name" value="K(+)_H(+) ANTIPORTER NHAP2"/>
    <property type="match status" value="1"/>
</dbReference>
<feature type="transmembrane region" description="Helical" evidence="9">
    <location>
        <begin position="6"/>
        <end position="23"/>
    </location>
</feature>
<gene>
    <name evidence="11" type="ORF">QX51_11090</name>
</gene>
<dbReference type="InterPro" id="IPR006037">
    <property type="entry name" value="RCK_C"/>
</dbReference>
<dbReference type="PROSITE" id="PS51202">
    <property type="entry name" value="RCK_C"/>
    <property type="match status" value="1"/>
</dbReference>
<dbReference type="GO" id="GO:0006813">
    <property type="term" value="P:potassium ion transport"/>
    <property type="evidence" value="ECO:0007669"/>
    <property type="project" value="InterPro"/>
</dbReference>
<keyword evidence="8 9" id="KW-0472">Membrane</keyword>
<feature type="transmembrane region" description="Helical" evidence="9">
    <location>
        <begin position="116"/>
        <end position="136"/>
    </location>
</feature>
<name>A0A0B3WQV1_9FIRM</name>
<dbReference type="InterPro" id="IPR036721">
    <property type="entry name" value="RCK_C_sf"/>
</dbReference>
<comment type="caution">
    <text evidence="11">The sequence shown here is derived from an EMBL/GenBank/DDBJ whole genome shotgun (WGS) entry which is preliminary data.</text>
</comment>
<evidence type="ECO:0000256" key="7">
    <source>
        <dbReference type="ARBA" id="ARBA00023065"/>
    </source>
</evidence>
<dbReference type="GO" id="GO:0008324">
    <property type="term" value="F:monoatomic cation transmembrane transporter activity"/>
    <property type="evidence" value="ECO:0007669"/>
    <property type="project" value="InterPro"/>
</dbReference>
<dbReference type="Gene3D" id="3.30.70.1450">
    <property type="entry name" value="Regulator of K+ conductance, C-terminal domain"/>
    <property type="match status" value="1"/>
</dbReference>
<feature type="domain" description="RCK C-terminal" evidence="10">
    <location>
        <begin position="400"/>
        <end position="475"/>
    </location>
</feature>
<dbReference type="InterPro" id="IPR038770">
    <property type="entry name" value="Na+/solute_symporter_sf"/>
</dbReference>
<evidence type="ECO:0000256" key="2">
    <source>
        <dbReference type="ARBA" id="ARBA00022448"/>
    </source>
</evidence>
<organism evidence="11 12">
    <name type="scientific">Terrisporobacter othiniensis</name>
    <dbReference type="NCBI Taxonomy" id="1577792"/>
    <lineage>
        <taxon>Bacteria</taxon>
        <taxon>Bacillati</taxon>
        <taxon>Bacillota</taxon>
        <taxon>Clostridia</taxon>
        <taxon>Peptostreptococcales</taxon>
        <taxon>Peptostreptococcaceae</taxon>
        <taxon>Terrisporobacter</taxon>
    </lineage>
</organism>
<dbReference type="Pfam" id="PF02080">
    <property type="entry name" value="TrkA_C"/>
    <property type="match status" value="1"/>
</dbReference>
<dbReference type="InterPro" id="IPR006153">
    <property type="entry name" value="Cation/H_exchanger_TM"/>
</dbReference>
<feature type="transmembrane region" description="Helical" evidence="9">
    <location>
        <begin position="215"/>
        <end position="235"/>
    </location>
</feature>
<keyword evidence="4" id="KW-1003">Cell membrane</keyword>
<dbReference type="RefSeq" id="WP_039679980.1">
    <property type="nucleotide sequence ID" value="NZ_JAWGXO010000019.1"/>
</dbReference>
<evidence type="ECO:0000256" key="3">
    <source>
        <dbReference type="ARBA" id="ARBA00022449"/>
    </source>
</evidence>